<evidence type="ECO:0000313" key="3">
    <source>
        <dbReference type="Proteomes" id="UP000572907"/>
    </source>
</evidence>
<keyword evidence="3" id="KW-1185">Reference proteome</keyword>
<dbReference type="EMBL" id="JACHXE010000001">
    <property type="protein sequence ID" value="MBB3074165.1"/>
    <property type="molecule type" value="Genomic_DNA"/>
</dbReference>
<name>A0A7W4ZKH7_9ACTN</name>
<feature type="domain" description="Orc1-like AAA ATPase" evidence="1">
    <location>
        <begin position="260"/>
        <end position="402"/>
    </location>
</feature>
<proteinExistence type="predicted"/>
<dbReference type="Pfam" id="PF13191">
    <property type="entry name" value="AAA_16"/>
    <property type="match status" value="1"/>
</dbReference>
<dbReference type="SUPFAM" id="SSF52540">
    <property type="entry name" value="P-loop containing nucleoside triphosphate hydrolases"/>
    <property type="match status" value="1"/>
</dbReference>
<dbReference type="InterPro" id="IPR041664">
    <property type="entry name" value="AAA_16"/>
</dbReference>
<dbReference type="Gene3D" id="3.40.50.300">
    <property type="entry name" value="P-loop containing nucleotide triphosphate hydrolases"/>
    <property type="match status" value="1"/>
</dbReference>
<dbReference type="InterPro" id="IPR027417">
    <property type="entry name" value="P-loop_NTPase"/>
</dbReference>
<reference evidence="2 3" key="1">
    <citation type="submission" date="2020-08" db="EMBL/GenBank/DDBJ databases">
        <title>Genomic Encyclopedia of Type Strains, Phase III (KMG-III): the genomes of soil and plant-associated and newly described type strains.</title>
        <authorList>
            <person name="Whitman W."/>
        </authorList>
    </citation>
    <scope>NUCLEOTIDE SEQUENCE [LARGE SCALE GENOMIC DNA]</scope>
    <source>
        <strain evidence="2 3">CECT 3237</strain>
    </source>
</reference>
<evidence type="ECO:0000259" key="1">
    <source>
        <dbReference type="Pfam" id="PF13191"/>
    </source>
</evidence>
<dbReference type="InterPro" id="IPR011044">
    <property type="entry name" value="Quino_amine_DH_bsu"/>
</dbReference>
<dbReference type="InterPro" id="IPR036322">
    <property type="entry name" value="WD40_repeat_dom_sf"/>
</dbReference>
<dbReference type="RefSeq" id="WP_184587471.1">
    <property type="nucleotide sequence ID" value="NZ_BMUP01000001.1"/>
</dbReference>
<comment type="caution">
    <text evidence="2">The sequence shown here is derived from an EMBL/GenBank/DDBJ whole genome shotgun (WGS) entry which is preliminary data.</text>
</comment>
<organism evidence="2 3">
    <name type="scientific">Streptomyces violarus</name>
    <dbReference type="NCBI Taxonomy" id="67380"/>
    <lineage>
        <taxon>Bacteria</taxon>
        <taxon>Bacillati</taxon>
        <taxon>Actinomycetota</taxon>
        <taxon>Actinomycetes</taxon>
        <taxon>Kitasatosporales</taxon>
        <taxon>Streptomycetaceae</taxon>
        <taxon>Streptomyces</taxon>
    </lineage>
</organism>
<protein>
    <recommendedName>
        <fullName evidence="1">Orc1-like AAA ATPase domain-containing protein</fullName>
    </recommendedName>
</protein>
<evidence type="ECO:0000313" key="2">
    <source>
        <dbReference type="EMBL" id="MBB3074165.1"/>
    </source>
</evidence>
<dbReference type="SUPFAM" id="SSF50978">
    <property type="entry name" value="WD40 repeat-like"/>
    <property type="match status" value="1"/>
</dbReference>
<gene>
    <name evidence="2" type="ORF">FHS41_000634</name>
</gene>
<sequence length="1367" mass="147596">MPIGTYDSFPSLDADSEAEQIAELVGKIGGREDAPWESGRRDLSAVNRRLSAWAEPVVPRSSLLYWAGHGEARPDGAWLATADSPDPMTHGAFNPESFAEYVTSEWRYRSLDERAWALVVVEACGAQRFAELLHSRLLATGGIDRIAVIGVAGYGAGYLGRFQHVLSDALASYSDNDETIQLRDLVGRIEDRLGNLGWVQDRGLFRAPPLVRHRLMGPITAPLDVYAELKDFIATLSPSERSHFLPKAQGAEQGEVAWYFTGREKESSLIARWLRDTDTGMLVVTGEAGSGKSALLGHVVAQANPELTALLARAQLTDSVGPQDVPPPHVFDAVLHLTGATTAEVEQQLAAALAPDRVVEDREQLLVVLQDRVRPFTVLVDALDEAQEPLVVARDALASLARVDGVRVIVGTRASTKEGPDSPAGEDTDILDALGDHRRPFEQITVGRDAPATAEYVRRRLGRAFPEADASALDAICGEISSRHRHFLYARLAVHELIARPELIRSTGREQREDLLTRDYRTLFASAADRLCRRNPAFAPLLEALAFSSGRGLPRADGVWPMVARALSDPPVGSPAIDEQAMDDLLSDAAPYVLLDAEHGQSVYRLAHRTFQEHYLSCSAAWLAEQHGRIAVALASAAEDTAPAPPNAYLVHHLATHVAGNDAGQVADRPGWRLLADRPRLLDQLAPDAVAVQAARSEGGTASLPGAISAICAAHNRLSGLAPSERGALRAVVEAQHTGSLPEPAAWWSQHSRWQPLWAEYRHLRNPGTRTFTFDCERLTAITTITWTDGRTLVALGDVGSPARIRLWDPVRMEPVGEPWAVPGADEVTALAAVPAGRGRGGHDHLAIATSSHFELWDPVAQEPVQTAFGAGMAGSSACVAAIRGHNGQVLLAYGNGASSDIRIRAVGTGQETTIDVEDEPAAMIGFRHGASDQLLVIKRHDQEPYLRYLPVPKAPVPILQAGWQADTVAKEATRYRADMIVIASRGADRRKPLATWGSMRGAFPAELTETLDLGHRGGFGIACGPRSGHLLISITGRDKTVTVSETSLERRTPSAVRPNDPSACAVHVRGQDDAFAVLFADGDLKVREALAGGSPIAPAGSVRLINGATGGPLLLRDLWDTWWIWTADEGRSALPEFFSPIPGATPFLTADKRVMVVQTVRQEEEWHILCSEAPRRGSWLCRWPDTAAQKPRRRLYSSHGRPVGLRVLQKPTGGAAILLNVGKGLVVLDSDRPGHTWRLHQEGVDAASGAAFLHLSDPLFAQSVGRELLIWHLHDGTLFGKLGPLHDVVESMTQVHVGPIGGRRVLLAVSHADGVLSLWDPVRSHKPFADLPLDMAAKVIVSAGSKLCLVNEEGALCIDVDGVGYP</sequence>
<dbReference type="Proteomes" id="UP000572907">
    <property type="component" value="Unassembled WGS sequence"/>
</dbReference>
<accession>A0A7W4ZKH7</accession>
<dbReference type="SUPFAM" id="SSF50969">
    <property type="entry name" value="YVTN repeat-like/Quinoprotein amine dehydrogenase"/>
    <property type="match status" value="1"/>
</dbReference>